<feature type="signal peptide" evidence="1">
    <location>
        <begin position="1"/>
        <end position="17"/>
    </location>
</feature>
<dbReference type="AlphaFoldDB" id="A0A1I6E5Y8"/>
<proteinExistence type="predicted"/>
<gene>
    <name evidence="2" type="ORF">SAMN04488564_103958</name>
</gene>
<organism evidence="2 3">
    <name type="scientific">Lentzea waywayandensis</name>
    <dbReference type="NCBI Taxonomy" id="84724"/>
    <lineage>
        <taxon>Bacteria</taxon>
        <taxon>Bacillati</taxon>
        <taxon>Actinomycetota</taxon>
        <taxon>Actinomycetes</taxon>
        <taxon>Pseudonocardiales</taxon>
        <taxon>Pseudonocardiaceae</taxon>
        <taxon>Lentzea</taxon>
    </lineage>
</organism>
<dbReference type="Proteomes" id="UP000198583">
    <property type="component" value="Unassembled WGS sequence"/>
</dbReference>
<keyword evidence="1" id="KW-0732">Signal</keyword>
<reference evidence="3" key="1">
    <citation type="submission" date="2016-10" db="EMBL/GenBank/DDBJ databases">
        <authorList>
            <person name="Varghese N."/>
            <person name="Submissions S."/>
        </authorList>
    </citation>
    <scope>NUCLEOTIDE SEQUENCE [LARGE SCALE GENOMIC DNA]</scope>
    <source>
        <strain evidence="3">DSM 44232</strain>
    </source>
</reference>
<evidence type="ECO:0000313" key="3">
    <source>
        <dbReference type="Proteomes" id="UP000198583"/>
    </source>
</evidence>
<evidence type="ECO:0000256" key="1">
    <source>
        <dbReference type="SAM" id="SignalP"/>
    </source>
</evidence>
<dbReference type="EMBL" id="FOYL01000003">
    <property type="protein sequence ID" value="SFR13160.1"/>
    <property type="molecule type" value="Genomic_DNA"/>
</dbReference>
<accession>A0A1I6E5Y8</accession>
<dbReference type="STRING" id="84724.SAMN04488564_103958"/>
<name>A0A1I6E5Y8_9PSEU</name>
<protein>
    <recommendedName>
        <fullName evidence="4">Extracellular repeat, HAF family</fullName>
    </recommendedName>
</protein>
<keyword evidence="3" id="KW-1185">Reference proteome</keyword>
<evidence type="ECO:0008006" key="4">
    <source>
        <dbReference type="Google" id="ProtNLM"/>
    </source>
</evidence>
<evidence type="ECO:0000313" key="2">
    <source>
        <dbReference type="EMBL" id="SFR13160.1"/>
    </source>
</evidence>
<feature type="chain" id="PRO_5011716933" description="Extracellular repeat, HAF family" evidence="1">
    <location>
        <begin position="18"/>
        <end position="333"/>
    </location>
</feature>
<sequence length="333" mass="33387">MVAAVVAALIIPATAQAAPLAVEDLGTLPGDLRSTAIDINDAGSIAGVSYGTGTSQHAVRWDRFDGIRKLADLGFDSQANAINRDSVVAGYAVNSSGQAQAVKWNPSGALVQLAVAGATSSVAYDVNDTGTVAGAATINGVSQAVLWDSIGDATILGAGSARHVTGAGWAVGYTGSDVVRWNASGVRTVLDTGTLLAVNQLADAGGTVGTNGVLWLRDNTRTQLGAGARPFDINDNGFAVGELSSQAIRWDLFGGGSAVLAPAPSSAGEVNNSGVVAGTVGTTAATWTMAGTQTLLPTLPGAARHSVSGLSEVGQVIGVANFANGTYRAVVWR</sequence>